<evidence type="ECO:0000256" key="1">
    <source>
        <dbReference type="SAM" id="MobiDB-lite"/>
    </source>
</evidence>
<evidence type="ECO:0008006" key="5">
    <source>
        <dbReference type="Google" id="ProtNLM"/>
    </source>
</evidence>
<dbReference type="Proteomes" id="UP000722485">
    <property type="component" value="Unassembled WGS sequence"/>
</dbReference>
<feature type="compositionally biased region" description="Low complexity" evidence="1">
    <location>
        <begin position="111"/>
        <end position="128"/>
    </location>
</feature>
<evidence type="ECO:0000313" key="4">
    <source>
        <dbReference type="Proteomes" id="UP000722485"/>
    </source>
</evidence>
<name>A0A9P5HB56_9HYPO</name>
<protein>
    <recommendedName>
        <fullName evidence="5">Apple domain-containing protein</fullName>
    </recommendedName>
</protein>
<dbReference type="EMBL" id="JAANBB010000172">
    <property type="protein sequence ID" value="KAF7547643.1"/>
    <property type="molecule type" value="Genomic_DNA"/>
</dbReference>
<dbReference type="OrthoDB" id="5428787at2759"/>
<feature type="chain" id="PRO_5040331369" description="Apple domain-containing protein" evidence="2">
    <location>
        <begin position="19"/>
        <end position="390"/>
    </location>
</feature>
<evidence type="ECO:0000313" key="3">
    <source>
        <dbReference type="EMBL" id="KAF7547643.1"/>
    </source>
</evidence>
<sequence length="390" mass="40377">MVSLKGLLLFSLGVEALAAQGAQVTCSSELGSVSVEHPTTETATETQTITQTTEISESLDETVTPTPTTEILTDFDTITVTETAGAETKIATEVVTNTISITTTNTISEIETQTSTTTSTSTTTTTTIPAPAGFTPIAQSPEYVAKVKARELGERKVANPGLTITGSSSKCKPVDVYPRQYLQSVNCIKTVIETVSKTVTTTVEGSTITLPAATESVTATETLTETSTEYPPDVSETITTSTDITITATEDFTTTSTTTTTATVQEVFPTSFYEACGASNIITNANGGKAIVLLQSTGNGLSSFSAANAYECCVGCFTTNAATCRGAFRFNSGVCYHFTSNTCAPSQLSGANYKTGSGTAITAYVMNGPCGRIGNGGSSVSAHSAKMLIA</sequence>
<accession>A0A9P5HB56</accession>
<feature type="region of interest" description="Disordered" evidence="1">
    <location>
        <begin position="111"/>
        <end position="134"/>
    </location>
</feature>
<dbReference type="AlphaFoldDB" id="A0A9P5HB56"/>
<keyword evidence="4" id="KW-1185">Reference proteome</keyword>
<keyword evidence="2" id="KW-0732">Signal</keyword>
<comment type="caution">
    <text evidence="3">The sequence shown here is derived from an EMBL/GenBank/DDBJ whole genome shotgun (WGS) entry which is preliminary data.</text>
</comment>
<feature type="signal peptide" evidence="2">
    <location>
        <begin position="1"/>
        <end position="18"/>
    </location>
</feature>
<gene>
    <name evidence="3" type="ORF">G7Z17_g7592</name>
</gene>
<proteinExistence type="predicted"/>
<reference evidence="3" key="1">
    <citation type="submission" date="2020-03" db="EMBL/GenBank/DDBJ databases">
        <title>Draft Genome Sequence of Cylindrodendrum hubeiense.</title>
        <authorList>
            <person name="Buettner E."/>
            <person name="Kellner H."/>
        </authorList>
    </citation>
    <scope>NUCLEOTIDE SEQUENCE</scope>
    <source>
        <strain evidence="3">IHI 201604</strain>
    </source>
</reference>
<evidence type="ECO:0000256" key="2">
    <source>
        <dbReference type="SAM" id="SignalP"/>
    </source>
</evidence>
<organism evidence="3 4">
    <name type="scientific">Cylindrodendrum hubeiense</name>
    <dbReference type="NCBI Taxonomy" id="595255"/>
    <lineage>
        <taxon>Eukaryota</taxon>
        <taxon>Fungi</taxon>
        <taxon>Dikarya</taxon>
        <taxon>Ascomycota</taxon>
        <taxon>Pezizomycotina</taxon>
        <taxon>Sordariomycetes</taxon>
        <taxon>Hypocreomycetidae</taxon>
        <taxon>Hypocreales</taxon>
        <taxon>Nectriaceae</taxon>
        <taxon>Cylindrodendrum</taxon>
    </lineage>
</organism>